<dbReference type="Gene3D" id="3.90.1750.20">
    <property type="entry name" value="Putative Large Serine Recombinase, Chain B, Domain 2"/>
    <property type="match status" value="2"/>
</dbReference>
<dbReference type="AlphaFoldDB" id="U4QY16"/>
<evidence type="ECO:0000259" key="3">
    <source>
        <dbReference type="PROSITE" id="PS51736"/>
    </source>
</evidence>
<dbReference type="OrthoDB" id="9769353at2"/>
<dbReference type="InterPro" id="IPR050639">
    <property type="entry name" value="SSR_resolvase"/>
</dbReference>
<accession>U4QY16</accession>
<dbReference type="STRING" id="1330534.L323_18315"/>
<evidence type="ECO:0000313" key="6">
    <source>
        <dbReference type="Proteomes" id="UP000016860"/>
    </source>
</evidence>
<dbReference type="Pfam" id="PF07508">
    <property type="entry name" value="Recombinase"/>
    <property type="match status" value="2"/>
</dbReference>
<dbReference type="InterPro" id="IPR036162">
    <property type="entry name" value="Resolvase-like_N_sf"/>
</dbReference>
<proteinExistence type="predicted"/>
<feature type="domain" description="Recombinase" evidence="4">
    <location>
        <begin position="540"/>
        <end position="637"/>
    </location>
</feature>
<dbReference type="PROSITE" id="PS51737">
    <property type="entry name" value="RECOMBINASE_DNA_BIND"/>
    <property type="match status" value="2"/>
</dbReference>
<dbReference type="CDD" id="cd00338">
    <property type="entry name" value="Ser_Recombinase"/>
    <property type="match status" value="1"/>
</dbReference>
<dbReference type="InterPro" id="IPR011109">
    <property type="entry name" value="DNA_bind_recombinase_dom"/>
</dbReference>
<dbReference type="PATRIC" id="fig|1330534.3.peg.3635"/>
<organism evidence="5 6">
    <name type="scientific">Ruminiclostridium papyrosolvens C7</name>
    <dbReference type="NCBI Taxonomy" id="1330534"/>
    <lineage>
        <taxon>Bacteria</taxon>
        <taxon>Bacillati</taxon>
        <taxon>Bacillota</taxon>
        <taxon>Clostridia</taxon>
        <taxon>Eubacteriales</taxon>
        <taxon>Oscillospiraceae</taxon>
        <taxon>Ruminiclostridium</taxon>
    </lineage>
</organism>
<evidence type="ECO:0000256" key="2">
    <source>
        <dbReference type="ARBA" id="ARBA00023172"/>
    </source>
</evidence>
<evidence type="ECO:0000313" key="5">
    <source>
        <dbReference type="EMBL" id="EPR07974.1"/>
    </source>
</evidence>
<dbReference type="Gene3D" id="3.40.50.1390">
    <property type="entry name" value="Resolvase, N-terminal catalytic domain"/>
    <property type="match status" value="1"/>
</dbReference>
<dbReference type="GO" id="GO:0003677">
    <property type="term" value="F:DNA binding"/>
    <property type="evidence" value="ECO:0007669"/>
    <property type="project" value="UniProtKB-KW"/>
</dbReference>
<evidence type="ECO:0000256" key="1">
    <source>
        <dbReference type="ARBA" id="ARBA00023125"/>
    </source>
</evidence>
<dbReference type="RefSeq" id="WP_020817035.1">
    <property type="nucleotide sequence ID" value="NZ_ATAY01000094.1"/>
</dbReference>
<dbReference type="PROSITE" id="PS51736">
    <property type="entry name" value="RECOMBINASES_3"/>
    <property type="match status" value="1"/>
</dbReference>
<dbReference type="SUPFAM" id="SSF53041">
    <property type="entry name" value="Resolvase-like"/>
    <property type="match status" value="1"/>
</dbReference>
<dbReference type="EMBL" id="ATAY01000094">
    <property type="protein sequence ID" value="EPR07974.1"/>
    <property type="molecule type" value="Genomic_DNA"/>
</dbReference>
<dbReference type="PANTHER" id="PTHR30461">
    <property type="entry name" value="DNA-INVERTASE FROM LAMBDOID PROPHAGE"/>
    <property type="match status" value="1"/>
</dbReference>
<gene>
    <name evidence="5" type="ORF">L323_18315</name>
</gene>
<dbReference type="InterPro" id="IPR006119">
    <property type="entry name" value="Resolv_N"/>
</dbReference>
<sequence length="851" mass="98378">MKNVTVIEKSNTESEASSNRKTRVCAYCRVSSTHKEQENSFEAQVSHYKKYIKSNDQWELAGIYADEGISGTKKEIRPEFMRLINDCENGRIDMVITKSISRFARNTADCIETVRKLKSLGVTVYFEKENINTVSQESELILSVLSSLAQEEAASISSNIRWSNQKRYKQGKFQISPIKIMGYDKDENGDLVINQAEAQIVKRVFREYLGGKGTGSIARSLNEENITTITGVKWRSSTIGRMVTNEKYCGDVLLQKTITADSVTFKRKRNKGELPQYYIKNNHEPIISREDFERVKELLEIRRKEKGIDEEAIKKMANRYPLTGKVICGNCGRTFIRMTCQSTKQYKYIALICKSKYSEYLESCEMSAVREDRVILAFIDMYNKLYSNWRTLLLPHKTYLKELVQSTAERTKIYGIDNQIIELSEKESMLQMLLAKGHLEPVLFTQKINEIKTKLNELKTRKQTISMDMVNKDISLVETDKSIEFIKNHSLIDEFDEACFNAMVKDIVVKSRNNLCFRLKNGMELDWVIGVGTINNRHLPYGYILGNNGLPVIDEEKGVYIKKIFEMACEGVNEGGILSWLNQEAVKASENKTKWTKGSLFGILSNAKYIGDETFPAIISKETLEKANQIITGKNIRYKKYSLANCEKQRAQYPFSGKVICEVCRGIFKRQTSKSKTSIRHLWRCTSYVKGGKVYCMSIALEEKQLEQKFIEVLNQLKKNLYTYTKDISNSFKPVINEKITQLDKEIQITLRVFQKAQSNQSEAMEAEGKIRELLKKRVDEVWRAAAIDDFDYWNEKLQTELMTYEKKNQLEFDGQLFRRVIKQITVTKHNTLLFQFINRIVIEKEPKKII</sequence>
<comment type="caution">
    <text evidence="5">The sequence shown here is derived from an EMBL/GenBank/DDBJ whole genome shotgun (WGS) entry which is preliminary data.</text>
</comment>
<dbReference type="Pfam" id="PF13408">
    <property type="entry name" value="Zn_ribbon_recom"/>
    <property type="match status" value="2"/>
</dbReference>
<keyword evidence="1" id="KW-0238">DNA-binding</keyword>
<name>U4QY16_9FIRM</name>
<reference evidence="5 6" key="1">
    <citation type="journal article" date="2013" name="Genome Announc.">
        <title>Draft Genome Sequence of the Cellulolytic Bacterium Clostridium papyrosolvens C7 (ATCC 700395).</title>
        <authorList>
            <person name="Zepeda V."/>
            <person name="Dassa B."/>
            <person name="Borovok I."/>
            <person name="Lamed R."/>
            <person name="Bayer E.A."/>
            <person name="Cate J.H."/>
        </authorList>
    </citation>
    <scope>NUCLEOTIDE SEQUENCE [LARGE SCALE GENOMIC DNA]</scope>
    <source>
        <strain evidence="5 6">C7</strain>
    </source>
</reference>
<feature type="domain" description="Recombinase" evidence="4">
    <location>
        <begin position="180"/>
        <end position="305"/>
    </location>
</feature>
<evidence type="ECO:0000259" key="4">
    <source>
        <dbReference type="PROSITE" id="PS51737"/>
    </source>
</evidence>
<dbReference type="Pfam" id="PF00239">
    <property type="entry name" value="Resolvase"/>
    <property type="match status" value="1"/>
</dbReference>
<dbReference type="InterPro" id="IPR038109">
    <property type="entry name" value="DNA_bind_recomb_sf"/>
</dbReference>
<feature type="domain" description="Resolvase/invertase-type recombinase catalytic" evidence="3">
    <location>
        <begin position="23"/>
        <end position="171"/>
    </location>
</feature>
<dbReference type="InterPro" id="IPR025827">
    <property type="entry name" value="Zn_ribbon_recom_dom"/>
</dbReference>
<dbReference type="SMART" id="SM00857">
    <property type="entry name" value="Resolvase"/>
    <property type="match status" value="1"/>
</dbReference>
<dbReference type="Proteomes" id="UP000016860">
    <property type="component" value="Unassembled WGS sequence"/>
</dbReference>
<keyword evidence="2" id="KW-0233">DNA recombination</keyword>
<dbReference type="GO" id="GO:0000150">
    <property type="term" value="F:DNA strand exchange activity"/>
    <property type="evidence" value="ECO:0007669"/>
    <property type="project" value="InterPro"/>
</dbReference>
<protein>
    <submittedName>
        <fullName evidence="5">Resolvase</fullName>
    </submittedName>
</protein>
<dbReference type="PANTHER" id="PTHR30461:SF2">
    <property type="entry name" value="SERINE RECOMBINASE PINE-RELATED"/>
    <property type="match status" value="1"/>
</dbReference>